<proteinExistence type="predicted"/>
<dbReference type="EMBL" id="JAGKQH010000017">
    <property type="protein sequence ID" value="KAG6575311.1"/>
    <property type="molecule type" value="Genomic_DNA"/>
</dbReference>
<dbReference type="Proteomes" id="UP000685013">
    <property type="component" value="Chromosome 17"/>
</dbReference>
<evidence type="ECO:0000313" key="1">
    <source>
        <dbReference type="EMBL" id="KAG6575311.1"/>
    </source>
</evidence>
<feature type="non-terminal residue" evidence="1">
    <location>
        <position position="1"/>
    </location>
</feature>
<dbReference type="AlphaFoldDB" id="A0AAV6M4X3"/>
<gene>
    <name evidence="1" type="ORF">SDJN03_25950</name>
</gene>
<keyword evidence="2" id="KW-1185">Reference proteome</keyword>
<organism evidence="1 2">
    <name type="scientific">Cucurbita argyrosperma subsp. sororia</name>
    <dbReference type="NCBI Taxonomy" id="37648"/>
    <lineage>
        <taxon>Eukaryota</taxon>
        <taxon>Viridiplantae</taxon>
        <taxon>Streptophyta</taxon>
        <taxon>Embryophyta</taxon>
        <taxon>Tracheophyta</taxon>
        <taxon>Spermatophyta</taxon>
        <taxon>Magnoliopsida</taxon>
        <taxon>eudicotyledons</taxon>
        <taxon>Gunneridae</taxon>
        <taxon>Pentapetalae</taxon>
        <taxon>rosids</taxon>
        <taxon>fabids</taxon>
        <taxon>Cucurbitales</taxon>
        <taxon>Cucurbitaceae</taxon>
        <taxon>Cucurbiteae</taxon>
        <taxon>Cucurbita</taxon>
    </lineage>
</organism>
<comment type="caution">
    <text evidence="1">The sequence shown here is derived from an EMBL/GenBank/DDBJ whole genome shotgun (WGS) entry which is preliminary data.</text>
</comment>
<accession>A0AAV6M4X3</accession>
<protein>
    <submittedName>
        <fullName evidence="1">Pentatricopeptide repeat-containing protein</fullName>
    </submittedName>
</protein>
<reference evidence="1 2" key="1">
    <citation type="journal article" date="2021" name="Hortic Res">
        <title>The domestication of Cucurbita argyrosperma as revealed by the genome of its wild relative.</title>
        <authorList>
            <person name="Barrera-Redondo J."/>
            <person name="Sanchez-de la Vega G."/>
            <person name="Aguirre-Liguori J.A."/>
            <person name="Castellanos-Morales G."/>
            <person name="Gutierrez-Guerrero Y.T."/>
            <person name="Aguirre-Dugua X."/>
            <person name="Aguirre-Planter E."/>
            <person name="Tenaillon M.I."/>
            <person name="Lira-Saade R."/>
            <person name="Eguiarte L.E."/>
        </authorList>
    </citation>
    <scope>NUCLEOTIDE SEQUENCE [LARGE SCALE GENOMIC DNA]</scope>
    <source>
        <strain evidence="1">JBR-2021</strain>
    </source>
</reference>
<sequence>MQMQCAMELVVSLLWSQGQRLLCLDWPTSSLLLPSPKPYRNQVLEPFNTNHFQYRSLSSSKYSVADLFILRISSISSNGALSALISAIHPPHILKSSVSSVAPDTSMRSGKFDAALEILDHMEELGTSLELNTYNSVLVALVKKNQEIRHEV</sequence>
<name>A0AAV6M4X3_9ROSI</name>
<evidence type="ECO:0000313" key="2">
    <source>
        <dbReference type="Proteomes" id="UP000685013"/>
    </source>
</evidence>